<evidence type="ECO:0000256" key="2">
    <source>
        <dbReference type="PIRSR" id="PIRSR639383-1"/>
    </source>
</evidence>
<feature type="domain" description="HIT" evidence="5">
    <location>
        <begin position="27"/>
        <end position="136"/>
    </location>
</feature>
<dbReference type="EMBL" id="MKVH01000024">
    <property type="protein sequence ID" value="OJX57206.1"/>
    <property type="molecule type" value="Genomic_DNA"/>
</dbReference>
<feature type="binding site" evidence="3">
    <location>
        <position position="125"/>
    </location>
    <ligand>
        <name>substrate</name>
    </ligand>
</feature>
<dbReference type="Gene3D" id="3.30.428.10">
    <property type="entry name" value="HIT-like"/>
    <property type="match status" value="1"/>
</dbReference>
<dbReference type="InterPro" id="IPR036265">
    <property type="entry name" value="HIT-like_sf"/>
</dbReference>
<dbReference type="SUPFAM" id="SSF54197">
    <property type="entry name" value="HIT-like"/>
    <property type="match status" value="1"/>
</dbReference>
<dbReference type="Proteomes" id="UP000184233">
    <property type="component" value="Unassembled WGS sequence"/>
</dbReference>
<dbReference type="Pfam" id="PF01230">
    <property type="entry name" value="HIT"/>
    <property type="match status" value="1"/>
</dbReference>
<protein>
    <recommendedName>
        <fullName evidence="5">HIT domain-containing protein</fullName>
    </recommendedName>
</protein>
<evidence type="ECO:0000313" key="6">
    <source>
        <dbReference type="EMBL" id="OJX57206.1"/>
    </source>
</evidence>
<evidence type="ECO:0000256" key="4">
    <source>
        <dbReference type="PROSITE-ProRule" id="PRU00464"/>
    </source>
</evidence>
<keyword evidence="1" id="KW-0547">Nucleotide-binding</keyword>
<dbReference type="PROSITE" id="PS51084">
    <property type="entry name" value="HIT_2"/>
    <property type="match status" value="1"/>
</dbReference>
<evidence type="ECO:0000259" key="5">
    <source>
        <dbReference type="PROSITE" id="PS51084"/>
    </source>
</evidence>
<gene>
    <name evidence="6" type="ORF">BGO89_11975</name>
</gene>
<feature type="binding site" evidence="3">
    <location>
        <position position="53"/>
    </location>
    <ligand>
        <name>substrate</name>
    </ligand>
</feature>
<organism evidence="6 7">
    <name type="scientific">Candidatus Kapaibacterium thiocyanatum</name>
    <dbReference type="NCBI Taxonomy" id="1895771"/>
    <lineage>
        <taxon>Bacteria</taxon>
        <taxon>Pseudomonadati</taxon>
        <taxon>Candidatus Kapaibacteriota</taxon>
        <taxon>Candidatus Kapaibacteriia</taxon>
        <taxon>Candidatus Kapaibacteriales</taxon>
        <taxon>Candidatus Kapaibacteriaceae</taxon>
        <taxon>Candidatus Kapaibacterium</taxon>
    </lineage>
</organism>
<feature type="short sequence motif" description="Histidine triad motif" evidence="4">
    <location>
        <begin position="121"/>
        <end position="125"/>
    </location>
</feature>
<dbReference type="PANTHER" id="PTHR42997">
    <property type="entry name" value="HIT FAMILY HYDROLASE"/>
    <property type="match status" value="1"/>
</dbReference>
<feature type="active site" description="Tele-AMP-histidine intermediate" evidence="2">
    <location>
        <position position="123"/>
    </location>
</feature>
<feature type="binding site" evidence="3">
    <location>
        <begin position="115"/>
        <end position="118"/>
    </location>
    <ligand>
        <name>substrate</name>
    </ligand>
</feature>
<evidence type="ECO:0000256" key="1">
    <source>
        <dbReference type="ARBA" id="ARBA00022741"/>
    </source>
</evidence>
<name>A0A1M3KXN1_9BACT</name>
<dbReference type="GO" id="GO:0003824">
    <property type="term" value="F:catalytic activity"/>
    <property type="evidence" value="ECO:0007669"/>
    <property type="project" value="InterPro"/>
</dbReference>
<sequence length="168" mass="18315">MQQLWSPWRSAYIQSADERNAEGCFLCACAAATEDTPDNLVVARFPSTIVVMNRFPYNAGHLLVAPKEHHGDLATLGTAQAHELIGAVQTSLRVIEHVMRPHGCNVGANLGRGAGAGVPDHLHIHAVPRWNGDTNFMPVLADVKVVSDDLVGQWQRFRDAFAELRGEA</sequence>
<dbReference type="PANTHER" id="PTHR42997:SF1">
    <property type="entry name" value="AP-4-A PHOSPHORYLASE"/>
    <property type="match status" value="1"/>
</dbReference>
<dbReference type="InterPro" id="IPR011146">
    <property type="entry name" value="HIT-like"/>
</dbReference>
<proteinExistence type="predicted"/>
<dbReference type="InterPro" id="IPR052908">
    <property type="entry name" value="AP-4-A_phosphorylase"/>
</dbReference>
<dbReference type="AlphaFoldDB" id="A0A1M3KXN1"/>
<accession>A0A1M3KXN1</accession>
<comment type="caution">
    <text evidence="6">The sequence shown here is derived from an EMBL/GenBank/DDBJ whole genome shotgun (WGS) entry which is preliminary data.</text>
</comment>
<dbReference type="InterPro" id="IPR039383">
    <property type="entry name" value="FHIT"/>
</dbReference>
<evidence type="ECO:0000313" key="7">
    <source>
        <dbReference type="Proteomes" id="UP000184233"/>
    </source>
</evidence>
<evidence type="ECO:0000256" key="3">
    <source>
        <dbReference type="PIRSR" id="PIRSR639383-2"/>
    </source>
</evidence>
<dbReference type="STRING" id="1895771.BGO89_11975"/>
<dbReference type="GO" id="GO:0000166">
    <property type="term" value="F:nucleotide binding"/>
    <property type="evidence" value="ECO:0007669"/>
    <property type="project" value="UniProtKB-KW"/>
</dbReference>
<dbReference type="CDD" id="cd01275">
    <property type="entry name" value="FHIT"/>
    <property type="match status" value="1"/>
</dbReference>
<reference evidence="6 7" key="1">
    <citation type="submission" date="2016-09" db="EMBL/GenBank/DDBJ databases">
        <title>Genome-resolved meta-omics ties microbial dynamics to process performance in biotechnology for thiocyanate degradation.</title>
        <authorList>
            <person name="Kantor R.S."/>
            <person name="Huddy R.J."/>
            <person name="Iyer R."/>
            <person name="Thomas B.C."/>
            <person name="Brown C.T."/>
            <person name="Anantharaman K."/>
            <person name="Tringe S."/>
            <person name="Hettich R.L."/>
            <person name="Harrison S.T."/>
            <person name="Banfield J.F."/>
        </authorList>
    </citation>
    <scope>NUCLEOTIDE SEQUENCE [LARGE SCALE GENOMIC DNA]</scope>
    <source>
        <strain evidence="6">59-99</strain>
    </source>
</reference>